<feature type="transmembrane region" description="Helical" evidence="10">
    <location>
        <begin position="88"/>
        <end position="113"/>
    </location>
</feature>
<keyword evidence="6 10" id="KW-0472">Membrane</keyword>
<feature type="transmembrane region" description="Helical" evidence="10">
    <location>
        <begin position="186"/>
        <end position="210"/>
    </location>
</feature>
<dbReference type="PRINTS" id="PR00237">
    <property type="entry name" value="GPCRRHODOPSN"/>
</dbReference>
<evidence type="ECO:0000259" key="11">
    <source>
        <dbReference type="PROSITE" id="PS50262"/>
    </source>
</evidence>
<evidence type="ECO:0000256" key="5">
    <source>
        <dbReference type="ARBA" id="ARBA00023040"/>
    </source>
</evidence>
<feature type="transmembrane region" description="Helical" evidence="10">
    <location>
        <begin position="317"/>
        <end position="338"/>
    </location>
</feature>
<evidence type="ECO:0000256" key="1">
    <source>
        <dbReference type="ARBA" id="ARBA00004651"/>
    </source>
</evidence>
<dbReference type="PANTHER" id="PTHR24231">
    <property type="entry name" value="PURINOCEPTOR-RELATED G-PROTEIN COUPLED RECEPTOR"/>
    <property type="match status" value="1"/>
</dbReference>
<feature type="transmembrane region" description="Helical" evidence="10">
    <location>
        <begin position="231"/>
        <end position="251"/>
    </location>
</feature>
<feature type="compositionally biased region" description="Low complexity" evidence="9">
    <location>
        <begin position="589"/>
        <end position="605"/>
    </location>
</feature>
<feature type="transmembrane region" description="Helical" evidence="10">
    <location>
        <begin position="284"/>
        <end position="305"/>
    </location>
</feature>
<evidence type="ECO:0000256" key="9">
    <source>
        <dbReference type="SAM" id="MobiDB-lite"/>
    </source>
</evidence>
<comment type="caution">
    <text evidence="12">The sequence shown here is derived from an EMBL/GenBank/DDBJ whole genome shotgun (WGS) entry which is preliminary data.</text>
</comment>
<keyword evidence="2" id="KW-1003">Cell membrane</keyword>
<feature type="transmembrane region" description="Helical" evidence="10">
    <location>
        <begin position="344"/>
        <end position="363"/>
    </location>
</feature>
<keyword evidence="8" id="KW-0807">Transducer</keyword>
<feature type="domain" description="G-protein coupled receptors family 1 profile" evidence="11">
    <location>
        <begin position="104"/>
        <end position="161"/>
    </location>
</feature>
<dbReference type="EMBL" id="CAUEEQ010011305">
    <property type="protein sequence ID" value="CAJ0935453.1"/>
    <property type="molecule type" value="Genomic_DNA"/>
</dbReference>
<dbReference type="Pfam" id="PF00001">
    <property type="entry name" value="7tm_1"/>
    <property type="match status" value="1"/>
</dbReference>
<keyword evidence="7" id="KW-0675">Receptor</keyword>
<feature type="transmembrane region" description="Helical" evidence="10">
    <location>
        <begin position="383"/>
        <end position="406"/>
    </location>
</feature>
<feature type="domain" description="G-protein coupled receptors family 1 profile" evidence="11">
    <location>
        <begin position="172"/>
        <end position="304"/>
    </location>
</feature>
<keyword evidence="13" id="KW-1185">Reference proteome</keyword>
<evidence type="ECO:0000256" key="8">
    <source>
        <dbReference type="ARBA" id="ARBA00023224"/>
    </source>
</evidence>
<feature type="transmembrane region" description="Helical" evidence="10">
    <location>
        <begin position="426"/>
        <end position="455"/>
    </location>
</feature>
<organism evidence="12 13">
    <name type="scientific">Ranitomeya imitator</name>
    <name type="common">mimic poison frog</name>
    <dbReference type="NCBI Taxonomy" id="111125"/>
    <lineage>
        <taxon>Eukaryota</taxon>
        <taxon>Metazoa</taxon>
        <taxon>Chordata</taxon>
        <taxon>Craniata</taxon>
        <taxon>Vertebrata</taxon>
        <taxon>Euteleostomi</taxon>
        <taxon>Amphibia</taxon>
        <taxon>Batrachia</taxon>
        <taxon>Anura</taxon>
        <taxon>Neobatrachia</taxon>
        <taxon>Hyloidea</taxon>
        <taxon>Dendrobatidae</taxon>
        <taxon>Dendrobatinae</taxon>
        <taxon>Ranitomeya</taxon>
    </lineage>
</organism>
<dbReference type="SUPFAM" id="SSF81321">
    <property type="entry name" value="Family A G protein-coupled receptor-like"/>
    <property type="match status" value="2"/>
</dbReference>
<gene>
    <name evidence="12" type="ORF">RIMI_LOCUS6331616</name>
</gene>
<reference evidence="12" key="1">
    <citation type="submission" date="2023-07" db="EMBL/GenBank/DDBJ databases">
        <authorList>
            <person name="Stuckert A."/>
        </authorList>
    </citation>
    <scope>NUCLEOTIDE SEQUENCE</scope>
</reference>
<evidence type="ECO:0000313" key="13">
    <source>
        <dbReference type="Proteomes" id="UP001176940"/>
    </source>
</evidence>
<evidence type="ECO:0000256" key="10">
    <source>
        <dbReference type="SAM" id="Phobius"/>
    </source>
</evidence>
<comment type="subcellular location">
    <subcellularLocation>
        <location evidence="1">Cell membrane</location>
        <topology evidence="1">Multi-pass membrane protein</topology>
    </subcellularLocation>
</comment>
<feature type="region of interest" description="Disordered" evidence="9">
    <location>
        <begin position="577"/>
        <end position="605"/>
    </location>
</feature>
<feature type="domain" description="G-protein coupled receptors family 1 profile" evidence="11">
    <location>
        <begin position="296"/>
        <end position="540"/>
    </location>
</feature>
<name>A0ABN9L7V0_9NEOB</name>
<feature type="transmembrane region" description="Helical" evidence="10">
    <location>
        <begin position="476"/>
        <end position="494"/>
    </location>
</feature>
<sequence length="605" mass="68557">MPFSSGLDGCCFYHSNGCLPCDNADDELLAAEDCLGHCSPRVGVGLFYYNSNKIDTDFATPTQQPCYSQRMLNISGNVTTCQPQSIRIFIPITLSFIFFIGFVLNCISLWIFWFREKEWNSTVILQFNLAISDAIITPAAPLIIIYFLTDHWTFGNFLCQLKTSEVHGVTKCLSIHQNDQAVLFFIWNWVILFLGLIVPFTITLVCYSLLSRYILSVNPMNTLTNVMVSKSVQTICASLIIFIICYIPVHITRTMGLKTTFEMLNTSANFTGCQPQEINPFIPIFLSFIFFIGFVLNCISLWIFWFRVKQWNSTVILQFNLAISDAIITPAAPLIIIYSLTDHWTFGTFLCQFKVFLLSTHMYGNTFSVAQSVKRMALTTKTFITKLCIVVWVCLLLQGIPFFFVLQTSEVHGVTKCLSFHQTEQAVLFFVWNWVILFSGLLIPFTTTLVCYSLLSRYILKVNPMNTLTNVMVSKSVQTIFVSLIIFIVCYIPVHITRTMGVTITLFFPSMCSLLENVEVAYYVTWMLSGTNCCMDPILYCYASERFKHTFTSWCSCLSRHGKHDKIIMDKAPSNQLETTSGQHGPRPTASTTDTGLSLSTGAEK</sequence>
<dbReference type="PANTHER" id="PTHR24231:SF35">
    <property type="entry name" value="P2Y PURINOCEPTOR 4-LIKE"/>
    <property type="match status" value="1"/>
</dbReference>
<evidence type="ECO:0000256" key="4">
    <source>
        <dbReference type="ARBA" id="ARBA00022989"/>
    </source>
</evidence>
<keyword evidence="4 10" id="KW-1133">Transmembrane helix</keyword>
<accession>A0ABN9L7V0</accession>
<dbReference type="InterPro" id="IPR017452">
    <property type="entry name" value="GPCR_Rhodpsn_7TM"/>
</dbReference>
<keyword evidence="5" id="KW-0297">G-protein coupled receptor</keyword>
<evidence type="ECO:0000256" key="7">
    <source>
        <dbReference type="ARBA" id="ARBA00023170"/>
    </source>
</evidence>
<dbReference type="PROSITE" id="PS50262">
    <property type="entry name" value="G_PROTEIN_RECEP_F1_2"/>
    <property type="match status" value="3"/>
</dbReference>
<dbReference type="InterPro" id="IPR000276">
    <property type="entry name" value="GPCR_Rhodpsn"/>
</dbReference>
<keyword evidence="3 10" id="KW-0812">Transmembrane</keyword>
<dbReference type="Gene3D" id="1.20.1070.10">
    <property type="entry name" value="Rhodopsin 7-helix transmembrane proteins"/>
    <property type="match status" value="3"/>
</dbReference>
<evidence type="ECO:0000313" key="12">
    <source>
        <dbReference type="EMBL" id="CAJ0935453.1"/>
    </source>
</evidence>
<feature type="transmembrane region" description="Helical" evidence="10">
    <location>
        <begin position="125"/>
        <end position="148"/>
    </location>
</feature>
<evidence type="ECO:0000256" key="2">
    <source>
        <dbReference type="ARBA" id="ARBA00022475"/>
    </source>
</evidence>
<dbReference type="Proteomes" id="UP001176940">
    <property type="component" value="Unassembled WGS sequence"/>
</dbReference>
<proteinExistence type="predicted"/>
<evidence type="ECO:0000256" key="6">
    <source>
        <dbReference type="ARBA" id="ARBA00023136"/>
    </source>
</evidence>
<protein>
    <recommendedName>
        <fullName evidence="11">G-protein coupled receptors family 1 profile domain-containing protein</fullName>
    </recommendedName>
</protein>
<evidence type="ECO:0000256" key="3">
    <source>
        <dbReference type="ARBA" id="ARBA00022692"/>
    </source>
</evidence>